<dbReference type="STRING" id="7217.B3MX40"/>
<dbReference type="SMR" id="B3MX40"/>
<dbReference type="OrthoDB" id="8110916at2759"/>
<organism evidence="10 11">
    <name type="scientific">Drosophila ananassae</name>
    <name type="common">Fruit fly</name>
    <dbReference type="NCBI Taxonomy" id="7217"/>
    <lineage>
        <taxon>Eukaryota</taxon>
        <taxon>Metazoa</taxon>
        <taxon>Ecdysozoa</taxon>
        <taxon>Arthropoda</taxon>
        <taxon>Hexapoda</taxon>
        <taxon>Insecta</taxon>
        <taxon>Pterygota</taxon>
        <taxon>Neoptera</taxon>
        <taxon>Endopterygota</taxon>
        <taxon>Diptera</taxon>
        <taxon>Brachycera</taxon>
        <taxon>Muscomorpha</taxon>
        <taxon>Ephydroidea</taxon>
        <taxon>Drosophilidae</taxon>
        <taxon>Drosophila</taxon>
        <taxon>Sophophora</taxon>
    </lineage>
</organism>
<dbReference type="GO" id="GO:0110051">
    <property type="term" value="P:metabolite repair"/>
    <property type="evidence" value="ECO:0007669"/>
    <property type="project" value="TreeGrafter"/>
</dbReference>
<feature type="binding site" evidence="8">
    <location>
        <begin position="219"/>
        <end position="228"/>
    </location>
    <ligand>
        <name>ATP</name>
        <dbReference type="ChEBI" id="CHEBI:30616"/>
    </ligand>
</feature>
<dbReference type="InterPro" id="IPR017953">
    <property type="entry name" value="Carbohydrate_kinase_pred_CS"/>
</dbReference>
<dbReference type="EMBL" id="CH902628">
    <property type="protein sequence ID" value="EDV34896.2"/>
    <property type="molecule type" value="Genomic_DNA"/>
</dbReference>
<dbReference type="PANTHER" id="PTHR12592">
    <property type="entry name" value="ATP-DEPENDENT (S)-NAD(P)H-HYDRATE DEHYDRATASE FAMILY MEMBER"/>
    <property type="match status" value="1"/>
</dbReference>
<evidence type="ECO:0000256" key="2">
    <source>
        <dbReference type="ARBA" id="ARBA00022741"/>
    </source>
</evidence>
<dbReference type="SUPFAM" id="SSF53613">
    <property type="entry name" value="Ribokinase-like"/>
    <property type="match status" value="1"/>
</dbReference>
<comment type="catalytic activity">
    <reaction evidence="7 8">
        <text>(6S)-NADPHX + ATP = ADP + phosphate + NADPH + H(+)</text>
        <dbReference type="Rhea" id="RHEA:32231"/>
        <dbReference type="ChEBI" id="CHEBI:15378"/>
        <dbReference type="ChEBI" id="CHEBI:30616"/>
        <dbReference type="ChEBI" id="CHEBI:43474"/>
        <dbReference type="ChEBI" id="CHEBI:57783"/>
        <dbReference type="ChEBI" id="CHEBI:64076"/>
        <dbReference type="ChEBI" id="CHEBI:456216"/>
        <dbReference type="EC" id="4.2.1.93"/>
    </reaction>
</comment>
<dbReference type="FunFam" id="3.40.1190.20:FF:000023">
    <property type="entry name" value="ATP-dependent (S)-NAD(P)H-hydrate dehydratase"/>
    <property type="match status" value="1"/>
</dbReference>
<evidence type="ECO:0000256" key="1">
    <source>
        <dbReference type="ARBA" id="ARBA00022553"/>
    </source>
</evidence>
<dbReference type="GO" id="GO:0047453">
    <property type="term" value="F:ATP-dependent NAD(P)H-hydrate dehydratase activity"/>
    <property type="evidence" value="ECO:0007669"/>
    <property type="project" value="UniProtKB-UniRule"/>
</dbReference>
<keyword evidence="11" id="KW-1185">Reference proteome</keyword>
<keyword evidence="6 8" id="KW-0456">Lyase</keyword>
<dbReference type="InParanoid" id="B3MX40"/>
<keyword evidence="3 8" id="KW-0067">ATP-binding</keyword>
<comment type="similarity">
    <text evidence="8">Belongs to the NnrD/CARKD family.</text>
</comment>
<dbReference type="HAMAP" id="MF_01965">
    <property type="entry name" value="NADHX_dehydratase"/>
    <property type="match status" value="1"/>
</dbReference>
<dbReference type="Pfam" id="PF01256">
    <property type="entry name" value="Carb_kinase"/>
    <property type="match status" value="1"/>
</dbReference>
<keyword evidence="4" id="KW-0521">NADP</keyword>
<keyword evidence="1 8" id="KW-0597">Phosphoprotein</keyword>
<evidence type="ECO:0000313" key="10">
    <source>
        <dbReference type="EMBL" id="EDV34896.2"/>
    </source>
</evidence>
<feature type="domain" description="YjeF C-terminal" evidence="9">
    <location>
        <begin position="14"/>
        <end position="293"/>
    </location>
</feature>
<dbReference type="PROSITE" id="PS01049">
    <property type="entry name" value="YJEF_C_1"/>
    <property type="match status" value="1"/>
</dbReference>
<evidence type="ECO:0000256" key="7">
    <source>
        <dbReference type="ARBA" id="ARBA00047472"/>
    </source>
</evidence>
<dbReference type="CDD" id="cd01171">
    <property type="entry name" value="YXKO-related"/>
    <property type="match status" value="1"/>
</dbReference>
<dbReference type="KEGG" id="dan:6497956"/>
<dbReference type="PANTHER" id="PTHR12592:SF0">
    <property type="entry name" value="ATP-DEPENDENT (S)-NAD(P)H-HYDRATE DEHYDRATASE"/>
    <property type="match status" value="1"/>
</dbReference>
<dbReference type="InterPro" id="IPR000631">
    <property type="entry name" value="CARKD"/>
</dbReference>
<feature type="binding site" evidence="8">
    <location>
        <position position="114"/>
    </location>
    <ligand>
        <name>(6S)-NADPHX</name>
        <dbReference type="ChEBI" id="CHEBI:64076"/>
    </ligand>
</feature>
<dbReference type="HOGENOM" id="CLU_1300825_0_0_1"/>
<comment type="cofactor">
    <cofactor evidence="8">
        <name>Mg(2+)</name>
        <dbReference type="ChEBI" id="CHEBI:18420"/>
    </cofactor>
</comment>
<evidence type="ECO:0000256" key="6">
    <source>
        <dbReference type="ARBA" id="ARBA00023239"/>
    </source>
</evidence>
<dbReference type="Gene3D" id="3.40.1190.20">
    <property type="match status" value="1"/>
</dbReference>
<dbReference type="FunCoup" id="B3MX40">
    <property type="interactions" value="264"/>
</dbReference>
<dbReference type="InterPro" id="IPR029056">
    <property type="entry name" value="Ribokinase-like"/>
</dbReference>
<dbReference type="AlphaFoldDB" id="B3MX40"/>
<keyword evidence="2 8" id="KW-0547">Nucleotide-binding</keyword>
<protein>
    <recommendedName>
        <fullName evidence="8">ATP-dependent (S)-NAD(P)H-hydrate dehydratase</fullName>
        <ecNumber evidence="8">4.2.1.93</ecNumber>
    </recommendedName>
    <alternativeName>
        <fullName evidence="8">ATP-dependent NAD(P)HX dehydratase</fullName>
    </alternativeName>
</protein>
<evidence type="ECO:0000256" key="4">
    <source>
        <dbReference type="ARBA" id="ARBA00022857"/>
    </source>
</evidence>
<evidence type="ECO:0000313" key="11">
    <source>
        <dbReference type="Proteomes" id="UP000007801"/>
    </source>
</evidence>
<feature type="binding site" evidence="8">
    <location>
        <begin position="198"/>
        <end position="202"/>
    </location>
    <ligand>
        <name>ATP</name>
        <dbReference type="ChEBI" id="CHEBI:30616"/>
    </ligand>
</feature>
<dbReference type="GO" id="GO:0005524">
    <property type="term" value="F:ATP binding"/>
    <property type="evidence" value="ECO:0007669"/>
    <property type="project" value="UniProtKB-KW"/>
</dbReference>
<sequence>MASIKYISVNVSKLLNLVRDLVPKLTTDKYKGQNGRIGIIGGSLEYTGAPYFAAISAMKVGADISHVFCHNNAAPVIKSYSPDLIVHPVLDCLDAVEKIIPWVERLHVIVIGPGLGRDPEVLKTAMELLKYCVTVRKPLIIDADGLFVLNENIDLIYGKQNVILTPNAIEFKRLFGEDPLLAMDKITPLGEGVLVLEKGLTDKIYIPHTKEIYSMPIGGSGRRCGGQGDLLSGSIATFFFWTLQSNQPNPAYLAACASSHFVKKLNLAAFNKLGRGMVASDMIIEIPTVFHDIFE</sequence>
<dbReference type="NCBIfam" id="TIGR00196">
    <property type="entry name" value="yjeF_cterm"/>
    <property type="match status" value="1"/>
</dbReference>
<comment type="function">
    <text evidence="8">Catalyzes the dehydration of the S-form of NAD(P)HX at the expense of ATP, which is converted to ADP. Together with NAD(P)HX epimerase, which catalyzes the epimerization of the S- and R-forms, the enzyme allows the repair of both epimers of NAD(P)HX, a damaged form of NAD(P)H that is a result of enzymatic or heat-dependent hydration.</text>
</comment>
<dbReference type="EC" id="4.2.1.93" evidence="8"/>
<dbReference type="GO" id="GO:0046496">
    <property type="term" value="P:nicotinamide nucleotide metabolic process"/>
    <property type="evidence" value="ECO:0007669"/>
    <property type="project" value="UniProtKB-UniRule"/>
</dbReference>
<dbReference type="Proteomes" id="UP000007801">
    <property type="component" value="Unassembled WGS sequence"/>
</dbReference>
<feature type="binding site" evidence="8">
    <location>
        <begin position="167"/>
        <end position="173"/>
    </location>
    <ligand>
        <name>(6S)-NADPHX</name>
        <dbReference type="ChEBI" id="CHEBI:64076"/>
    </ligand>
</feature>
<evidence type="ECO:0000256" key="8">
    <source>
        <dbReference type="HAMAP-Rule" id="MF_03157"/>
    </source>
</evidence>
<gene>
    <name evidence="10" type="primary">Dana\GF15143</name>
    <name evidence="10" type="synonym">dana_GLEANR_1591</name>
    <name evidence="10" type="ORF">GF15143</name>
</gene>
<feature type="binding site" evidence="8">
    <location>
        <position position="229"/>
    </location>
    <ligand>
        <name>(6S)-NADPHX</name>
        <dbReference type="ChEBI" id="CHEBI:64076"/>
    </ligand>
</feature>
<evidence type="ECO:0000256" key="3">
    <source>
        <dbReference type="ARBA" id="ARBA00022840"/>
    </source>
</evidence>
<evidence type="ECO:0000259" key="9">
    <source>
        <dbReference type="PROSITE" id="PS51383"/>
    </source>
</evidence>
<dbReference type="CTD" id="55739"/>
<name>B3MX40_DROAN</name>
<evidence type="ECO:0000256" key="5">
    <source>
        <dbReference type="ARBA" id="ARBA00023027"/>
    </source>
</evidence>
<reference evidence="10 11" key="1">
    <citation type="journal article" date="2007" name="Nature">
        <title>Evolution of genes and genomes on the Drosophila phylogeny.</title>
        <authorList>
            <consortium name="Drosophila 12 Genomes Consortium"/>
            <person name="Clark A.G."/>
            <person name="Eisen M.B."/>
            <person name="Smith D.R."/>
            <person name="Bergman C.M."/>
            <person name="Oliver B."/>
            <person name="Markow T.A."/>
            <person name="Kaufman T.C."/>
            <person name="Kellis M."/>
            <person name="Gelbart W."/>
            <person name="Iyer V.N."/>
            <person name="Pollard D.A."/>
            <person name="Sackton T.B."/>
            <person name="Larracuente A.M."/>
            <person name="Singh N.D."/>
            <person name="Abad J.P."/>
            <person name="Abt D.N."/>
            <person name="Adryan B."/>
            <person name="Aguade M."/>
            <person name="Akashi H."/>
            <person name="Anderson W.W."/>
            <person name="Aquadro C.F."/>
            <person name="Ardell D.H."/>
            <person name="Arguello R."/>
            <person name="Artieri C.G."/>
            <person name="Barbash D.A."/>
            <person name="Barker D."/>
            <person name="Barsanti P."/>
            <person name="Batterham P."/>
            <person name="Batzoglou S."/>
            <person name="Begun D."/>
            <person name="Bhutkar A."/>
            <person name="Blanco E."/>
            <person name="Bosak S.A."/>
            <person name="Bradley R.K."/>
            <person name="Brand A.D."/>
            <person name="Brent M.R."/>
            <person name="Brooks A.N."/>
            <person name="Brown R.H."/>
            <person name="Butlin R.K."/>
            <person name="Caggese C."/>
            <person name="Calvi B.R."/>
            <person name="Bernardo de Carvalho A."/>
            <person name="Caspi A."/>
            <person name="Castrezana S."/>
            <person name="Celniker S.E."/>
            <person name="Chang J.L."/>
            <person name="Chapple C."/>
            <person name="Chatterji S."/>
            <person name="Chinwalla A."/>
            <person name="Civetta A."/>
            <person name="Clifton S.W."/>
            <person name="Comeron J.M."/>
            <person name="Costello J.C."/>
            <person name="Coyne J.A."/>
            <person name="Daub J."/>
            <person name="David R.G."/>
            <person name="Delcher A.L."/>
            <person name="Delehaunty K."/>
            <person name="Do C.B."/>
            <person name="Ebling H."/>
            <person name="Edwards K."/>
            <person name="Eickbush T."/>
            <person name="Evans J.D."/>
            <person name="Filipski A."/>
            <person name="Findeiss S."/>
            <person name="Freyhult E."/>
            <person name="Fulton L."/>
            <person name="Fulton R."/>
            <person name="Garcia A.C."/>
            <person name="Gardiner A."/>
            <person name="Garfield D.A."/>
            <person name="Garvin B.E."/>
            <person name="Gibson G."/>
            <person name="Gilbert D."/>
            <person name="Gnerre S."/>
            <person name="Godfrey J."/>
            <person name="Good R."/>
            <person name="Gotea V."/>
            <person name="Gravely B."/>
            <person name="Greenberg A.J."/>
            <person name="Griffiths-Jones S."/>
            <person name="Gross S."/>
            <person name="Guigo R."/>
            <person name="Gustafson E.A."/>
            <person name="Haerty W."/>
            <person name="Hahn M.W."/>
            <person name="Halligan D.L."/>
            <person name="Halpern A.L."/>
            <person name="Halter G.M."/>
            <person name="Han M.V."/>
            <person name="Heger A."/>
            <person name="Hillier L."/>
            <person name="Hinrichs A.S."/>
            <person name="Holmes I."/>
            <person name="Hoskins R.A."/>
            <person name="Hubisz M.J."/>
            <person name="Hultmark D."/>
            <person name="Huntley M.A."/>
            <person name="Jaffe D.B."/>
            <person name="Jagadeeshan S."/>
            <person name="Jeck W.R."/>
            <person name="Johnson J."/>
            <person name="Jones C.D."/>
            <person name="Jordan W.C."/>
            <person name="Karpen G.H."/>
            <person name="Kataoka E."/>
            <person name="Keightley P.D."/>
            <person name="Kheradpour P."/>
            <person name="Kirkness E.F."/>
            <person name="Koerich L.B."/>
            <person name="Kristiansen K."/>
            <person name="Kudrna D."/>
            <person name="Kulathinal R.J."/>
            <person name="Kumar S."/>
            <person name="Kwok R."/>
            <person name="Lander E."/>
            <person name="Langley C.H."/>
            <person name="Lapoint R."/>
            <person name="Lazzaro B.P."/>
            <person name="Lee S.J."/>
            <person name="Levesque L."/>
            <person name="Li R."/>
            <person name="Lin C.F."/>
            <person name="Lin M.F."/>
            <person name="Lindblad-Toh K."/>
            <person name="Llopart A."/>
            <person name="Long M."/>
            <person name="Low L."/>
            <person name="Lozovsky E."/>
            <person name="Lu J."/>
            <person name="Luo M."/>
            <person name="Machado C.A."/>
            <person name="Makalowski W."/>
            <person name="Marzo M."/>
            <person name="Matsuda M."/>
            <person name="Matzkin L."/>
            <person name="McAllister B."/>
            <person name="McBride C.S."/>
            <person name="McKernan B."/>
            <person name="McKernan K."/>
            <person name="Mendez-Lago M."/>
            <person name="Minx P."/>
            <person name="Mollenhauer M.U."/>
            <person name="Montooth K."/>
            <person name="Mount S.M."/>
            <person name="Mu X."/>
            <person name="Myers E."/>
            <person name="Negre B."/>
            <person name="Newfeld S."/>
            <person name="Nielsen R."/>
            <person name="Noor M.A."/>
            <person name="O'Grady P."/>
            <person name="Pachter L."/>
            <person name="Papaceit M."/>
            <person name="Parisi M.J."/>
            <person name="Parisi M."/>
            <person name="Parts L."/>
            <person name="Pedersen J.S."/>
            <person name="Pesole G."/>
            <person name="Phillippy A.M."/>
            <person name="Ponting C.P."/>
            <person name="Pop M."/>
            <person name="Porcelli D."/>
            <person name="Powell J.R."/>
            <person name="Prohaska S."/>
            <person name="Pruitt K."/>
            <person name="Puig M."/>
            <person name="Quesneville H."/>
            <person name="Ram K.R."/>
            <person name="Rand D."/>
            <person name="Rasmussen M.D."/>
            <person name="Reed L.K."/>
            <person name="Reenan R."/>
            <person name="Reily A."/>
            <person name="Remington K.A."/>
            <person name="Rieger T.T."/>
            <person name="Ritchie M.G."/>
            <person name="Robin C."/>
            <person name="Rogers Y.H."/>
            <person name="Rohde C."/>
            <person name="Rozas J."/>
            <person name="Rubenfield M.J."/>
            <person name="Ruiz A."/>
            <person name="Russo S."/>
            <person name="Salzberg S.L."/>
            <person name="Sanchez-Gracia A."/>
            <person name="Saranga D.J."/>
            <person name="Sato H."/>
            <person name="Schaeffer S.W."/>
            <person name="Schatz M.C."/>
            <person name="Schlenke T."/>
            <person name="Schwartz R."/>
            <person name="Segarra C."/>
            <person name="Singh R.S."/>
            <person name="Sirot L."/>
            <person name="Sirota M."/>
            <person name="Sisneros N.B."/>
            <person name="Smith C.D."/>
            <person name="Smith T.F."/>
            <person name="Spieth J."/>
            <person name="Stage D.E."/>
            <person name="Stark A."/>
            <person name="Stephan W."/>
            <person name="Strausberg R.L."/>
            <person name="Strempel S."/>
            <person name="Sturgill D."/>
            <person name="Sutton G."/>
            <person name="Sutton G.G."/>
            <person name="Tao W."/>
            <person name="Teichmann S."/>
            <person name="Tobari Y.N."/>
            <person name="Tomimura Y."/>
            <person name="Tsolas J.M."/>
            <person name="Valente V.L."/>
            <person name="Venter E."/>
            <person name="Venter J.C."/>
            <person name="Vicario S."/>
            <person name="Vieira F.G."/>
            <person name="Vilella A.J."/>
            <person name="Villasante A."/>
            <person name="Walenz B."/>
            <person name="Wang J."/>
            <person name="Wasserman M."/>
            <person name="Watts T."/>
            <person name="Wilson D."/>
            <person name="Wilson R.K."/>
            <person name="Wing R.A."/>
            <person name="Wolfner M.F."/>
            <person name="Wong A."/>
            <person name="Wong G.K."/>
            <person name="Wu C.I."/>
            <person name="Wu G."/>
            <person name="Yamamoto D."/>
            <person name="Yang H.P."/>
            <person name="Yang S.P."/>
            <person name="Yorke J.A."/>
            <person name="Yoshida K."/>
            <person name="Zdobnov E."/>
            <person name="Zhang P."/>
            <person name="Zhang Y."/>
            <person name="Zimin A.V."/>
            <person name="Baldwin J."/>
            <person name="Abdouelleil A."/>
            <person name="Abdulkadir J."/>
            <person name="Abebe A."/>
            <person name="Abera B."/>
            <person name="Abreu J."/>
            <person name="Acer S.C."/>
            <person name="Aftuck L."/>
            <person name="Alexander A."/>
            <person name="An P."/>
            <person name="Anderson E."/>
            <person name="Anderson S."/>
            <person name="Arachi H."/>
            <person name="Azer M."/>
            <person name="Bachantsang P."/>
            <person name="Barry A."/>
            <person name="Bayul T."/>
            <person name="Berlin A."/>
            <person name="Bessette D."/>
            <person name="Bloom T."/>
            <person name="Blye J."/>
            <person name="Boguslavskiy L."/>
            <person name="Bonnet C."/>
            <person name="Boukhgalter B."/>
            <person name="Bourzgui I."/>
            <person name="Brown A."/>
            <person name="Cahill P."/>
            <person name="Channer S."/>
            <person name="Cheshatsang Y."/>
            <person name="Chuda L."/>
            <person name="Citroen M."/>
            <person name="Collymore A."/>
            <person name="Cooke P."/>
            <person name="Costello M."/>
            <person name="D'Aco K."/>
            <person name="Daza R."/>
            <person name="De Haan G."/>
            <person name="DeGray S."/>
            <person name="DeMaso C."/>
            <person name="Dhargay N."/>
            <person name="Dooley K."/>
            <person name="Dooley E."/>
            <person name="Doricent M."/>
            <person name="Dorje P."/>
            <person name="Dorjee K."/>
            <person name="Dupes A."/>
            <person name="Elong R."/>
            <person name="Falk J."/>
            <person name="Farina A."/>
            <person name="Faro S."/>
            <person name="Ferguson D."/>
            <person name="Fisher S."/>
            <person name="Foley C.D."/>
            <person name="Franke A."/>
            <person name="Friedrich D."/>
            <person name="Gadbois L."/>
            <person name="Gearin G."/>
            <person name="Gearin C.R."/>
            <person name="Giannoukos G."/>
            <person name="Goode T."/>
            <person name="Graham J."/>
            <person name="Grandbois E."/>
            <person name="Grewal S."/>
            <person name="Gyaltsen K."/>
            <person name="Hafez N."/>
            <person name="Hagos B."/>
            <person name="Hall J."/>
            <person name="Henson C."/>
            <person name="Hollinger A."/>
            <person name="Honan T."/>
            <person name="Huard M.D."/>
            <person name="Hughes L."/>
            <person name="Hurhula B."/>
            <person name="Husby M.E."/>
            <person name="Kamat A."/>
            <person name="Kanga B."/>
            <person name="Kashin S."/>
            <person name="Khazanovich D."/>
            <person name="Kisner P."/>
            <person name="Lance K."/>
            <person name="Lara M."/>
            <person name="Lee W."/>
            <person name="Lennon N."/>
            <person name="Letendre F."/>
            <person name="LeVine R."/>
            <person name="Lipovsky A."/>
            <person name="Liu X."/>
            <person name="Liu J."/>
            <person name="Liu S."/>
            <person name="Lokyitsang T."/>
            <person name="Lokyitsang Y."/>
            <person name="Lubonja R."/>
            <person name="Lui A."/>
            <person name="MacDonald P."/>
            <person name="Magnisalis V."/>
            <person name="Maru K."/>
            <person name="Matthews C."/>
            <person name="McCusker W."/>
            <person name="McDonough S."/>
            <person name="Mehta T."/>
            <person name="Meldrim J."/>
            <person name="Meneus L."/>
            <person name="Mihai O."/>
            <person name="Mihalev A."/>
            <person name="Mihova T."/>
            <person name="Mittelman R."/>
            <person name="Mlenga V."/>
            <person name="Montmayeur A."/>
            <person name="Mulrain L."/>
            <person name="Navidi A."/>
            <person name="Naylor J."/>
            <person name="Negash T."/>
            <person name="Nguyen T."/>
            <person name="Nguyen N."/>
            <person name="Nicol R."/>
            <person name="Norbu C."/>
            <person name="Norbu N."/>
            <person name="Novod N."/>
            <person name="O'Neill B."/>
            <person name="Osman S."/>
            <person name="Markiewicz E."/>
            <person name="Oyono O.L."/>
            <person name="Patti C."/>
            <person name="Phunkhang P."/>
            <person name="Pierre F."/>
            <person name="Priest M."/>
            <person name="Raghuraman S."/>
            <person name="Rege F."/>
            <person name="Reyes R."/>
            <person name="Rise C."/>
            <person name="Rogov P."/>
            <person name="Ross K."/>
            <person name="Ryan E."/>
            <person name="Settipalli S."/>
            <person name="Shea T."/>
            <person name="Sherpa N."/>
            <person name="Shi L."/>
            <person name="Shih D."/>
            <person name="Sparrow T."/>
            <person name="Spaulding J."/>
            <person name="Stalker J."/>
            <person name="Stange-Thomann N."/>
            <person name="Stavropoulos S."/>
            <person name="Stone C."/>
            <person name="Strader C."/>
            <person name="Tesfaye S."/>
            <person name="Thomson T."/>
            <person name="Thoulutsang Y."/>
            <person name="Thoulutsang D."/>
            <person name="Topham K."/>
            <person name="Topping I."/>
            <person name="Tsamla T."/>
            <person name="Vassiliev H."/>
            <person name="Vo A."/>
            <person name="Wangchuk T."/>
            <person name="Wangdi T."/>
            <person name="Weiand M."/>
            <person name="Wilkinson J."/>
            <person name="Wilson A."/>
            <person name="Yadav S."/>
            <person name="Young G."/>
            <person name="Yu Q."/>
            <person name="Zembek L."/>
            <person name="Zhong D."/>
            <person name="Zimmer A."/>
            <person name="Zwirko Z."/>
            <person name="Jaffe D.B."/>
            <person name="Alvarez P."/>
            <person name="Brockman W."/>
            <person name="Butler J."/>
            <person name="Chin C."/>
            <person name="Gnerre S."/>
            <person name="Grabherr M."/>
            <person name="Kleber M."/>
            <person name="Mauceli E."/>
            <person name="MacCallum I."/>
        </authorList>
    </citation>
    <scope>NUCLEOTIDE SEQUENCE [LARGE SCALE GENOMIC DNA]</scope>
    <source>
        <strain evidence="11">Tucson 14024-0371.13</strain>
    </source>
</reference>
<keyword evidence="5 8" id="KW-0520">NAD</keyword>
<dbReference type="GeneID" id="6497956"/>
<comment type="catalytic activity">
    <reaction evidence="8">
        <text>(6S)-NADHX + ATP = ADP + phosphate + NADH + H(+)</text>
        <dbReference type="Rhea" id="RHEA:19017"/>
        <dbReference type="ChEBI" id="CHEBI:15378"/>
        <dbReference type="ChEBI" id="CHEBI:30616"/>
        <dbReference type="ChEBI" id="CHEBI:43474"/>
        <dbReference type="ChEBI" id="CHEBI:57945"/>
        <dbReference type="ChEBI" id="CHEBI:64074"/>
        <dbReference type="ChEBI" id="CHEBI:456216"/>
        <dbReference type="EC" id="4.2.1.93"/>
    </reaction>
</comment>
<accession>B3MX40</accession>
<dbReference type="PROSITE" id="PS51383">
    <property type="entry name" value="YJEF_C_3"/>
    <property type="match status" value="1"/>
</dbReference>
<proteinExistence type="inferred from homology"/>
<dbReference type="eggNOG" id="KOG3974">
    <property type="taxonomic scope" value="Eukaryota"/>
</dbReference>